<dbReference type="InterPro" id="IPR052905">
    <property type="entry name" value="LD-transpeptidase_YkuD-like"/>
</dbReference>
<dbReference type="GO" id="GO:0071555">
    <property type="term" value="P:cell wall organization"/>
    <property type="evidence" value="ECO:0007669"/>
    <property type="project" value="UniProtKB-UniRule"/>
</dbReference>
<evidence type="ECO:0000256" key="2">
    <source>
        <dbReference type="ARBA" id="ARBA00005992"/>
    </source>
</evidence>
<dbReference type="UniPathway" id="UPA00219"/>
<dbReference type="STRING" id="1123755.SAMN05444714_1119"/>
<evidence type="ECO:0000256" key="8">
    <source>
        <dbReference type="SAM" id="SignalP"/>
    </source>
</evidence>
<dbReference type="EMBL" id="FOZM01000001">
    <property type="protein sequence ID" value="SFS09427.1"/>
    <property type="molecule type" value="Genomic_DNA"/>
</dbReference>
<evidence type="ECO:0000313" key="10">
    <source>
        <dbReference type="EMBL" id="SFS09427.1"/>
    </source>
</evidence>
<proteinExistence type="inferred from homology"/>
<keyword evidence="4 7" id="KW-0133">Cell shape</keyword>
<dbReference type="CDD" id="cd16913">
    <property type="entry name" value="YkuD_like"/>
    <property type="match status" value="1"/>
</dbReference>
<dbReference type="InterPro" id="IPR005490">
    <property type="entry name" value="LD_TPept_cat_dom"/>
</dbReference>
<dbReference type="InterPro" id="IPR036365">
    <property type="entry name" value="PGBD-like_sf"/>
</dbReference>
<name>A0A1I6M140_9RHOB</name>
<evidence type="ECO:0000259" key="9">
    <source>
        <dbReference type="PROSITE" id="PS52029"/>
    </source>
</evidence>
<dbReference type="InterPro" id="IPR038063">
    <property type="entry name" value="Transpep_catalytic_dom"/>
</dbReference>
<accession>A0A1I6M140</accession>
<feature type="active site" description="Nucleophile" evidence="7">
    <location>
        <position position="451"/>
    </location>
</feature>
<feature type="signal peptide" evidence="8">
    <location>
        <begin position="1"/>
        <end position="35"/>
    </location>
</feature>
<evidence type="ECO:0000256" key="5">
    <source>
        <dbReference type="ARBA" id="ARBA00022984"/>
    </source>
</evidence>
<dbReference type="GO" id="GO:0016740">
    <property type="term" value="F:transferase activity"/>
    <property type="evidence" value="ECO:0007669"/>
    <property type="project" value="UniProtKB-KW"/>
</dbReference>
<feature type="domain" description="L,D-TPase catalytic" evidence="9">
    <location>
        <begin position="300"/>
        <end position="476"/>
    </location>
</feature>
<keyword evidence="3" id="KW-0808">Transferase</keyword>
<evidence type="ECO:0000256" key="3">
    <source>
        <dbReference type="ARBA" id="ARBA00022679"/>
    </source>
</evidence>
<reference evidence="10 11" key="1">
    <citation type="submission" date="2016-10" db="EMBL/GenBank/DDBJ databases">
        <authorList>
            <person name="de Groot N.N."/>
        </authorList>
    </citation>
    <scope>NUCLEOTIDE SEQUENCE [LARGE SCALE GENOMIC DNA]</scope>
    <source>
        <strain evidence="10 11">DSM 29433</strain>
    </source>
</reference>
<keyword evidence="11" id="KW-1185">Reference proteome</keyword>
<dbReference type="Pfam" id="PF20142">
    <property type="entry name" value="Scaffold"/>
    <property type="match status" value="1"/>
</dbReference>
<gene>
    <name evidence="10" type="ORF">SAMN05444714_1119</name>
</gene>
<dbReference type="PROSITE" id="PS52029">
    <property type="entry name" value="LD_TPASE"/>
    <property type="match status" value="1"/>
</dbReference>
<dbReference type="PANTHER" id="PTHR41533:SF2">
    <property type="entry name" value="BLR7131 PROTEIN"/>
    <property type="match status" value="1"/>
</dbReference>
<organism evidence="10 11">
    <name type="scientific">Yoonia litorea</name>
    <dbReference type="NCBI Taxonomy" id="1123755"/>
    <lineage>
        <taxon>Bacteria</taxon>
        <taxon>Pseudomonadati</taxon>
        <taxon>Pseudomonadota</taxon>
        <taxon>Alphaproteobacteria</taxon>
        <taxon>Rhodobacterales</taxon>
        <taxon>Paracoccaceae</taxon>
        <taxon>Yoonia</taxon>
    </lineage>
</organism>
<dbReference type="AlphaFoldDB" id="A0A1I6M140"/>
<evidence type="ECO:0000256" key="1">
    <source>
        <dbReference type="ARBA" id="ARBA00004752"/>
    </source>
</evidence>
<dbReference type="Gene3D" id="1.10.101.10">
    <property type="entry name" value="PGBD-like superfamily/PGBD"/>
    <property type="match status" value="1"/>
</dbReference>
<comment type="pathway">
    <text evidence="1 7">Cell wall biogenesis; peptidoglycan biosynthesis.</text>
</comment>
<feature type="active site" description="Proton donor/acceptor" evidence="7">
    <location>
        <position position="432"/>
    </location>
</feature>
<dbReference type="GO" id="GO:0004180">
    <property type="term" value="F:carboxypeptidase activity"/>
    <property type="evidence" value="ECO:0007669"/>
    <property type="project" value="UniProtKB-ARBA"/>
</dbReference>
<keyword evidence="8" id="KW-0732">Signal</keyword>
<dbReference type="InterPro" id="IPR036366">
    <property type="entry name" value="PGBDSf"/>
</dbReference>
<dbReference type="GO" id="GO:0009252">
    <property type="term" value="P:peptidoglycan biosynthetic process"/>
    <property type="evidence" value="ECO:0007669"/>
    <property type="project" value="UniProtKB-UniPathway"/>
</dbReference>
<protein>
    <submittedName>
        <fullName evidence="10">Murein L,D-transpeptidase YcbB/YkuD</fullName>
    </submittedName>
</protein>
<dbReference type="InterPro" id="IPR002477">
    <property type="entry name" value="Peptidoglycan-bd-like"/>
</dbReference>
<comment type="similarity">
    <text evidence="2">Belongs to the YkuD family.</text>
</comment>
<dbReference type="SUPFAM" id="SSF141523">
    <property type="entry name" value="L,D-transpeptidase catalytic domain-like"/>
    <property type="match status" value="1"/>
</dbReference>
<dbReference type="Pfam" id="PF01471">
    <property type="entry name" value="PG_binding_1"/>
    <property type="match status" value="1"/>
</dbReference>
<dbReference type="InterPro" id="IPR045380">
    <property type="entry name" value="LD_TPept_scaffold_dom"/>
</dbReference>
<dbReference type="Pfam" id="PF03734">
    <property type="entry name" value="YkuD"/>
    <property type="match status" value="1"/>
</dbReference>
<dbReference type="PANTHER" id="PTHR41533">
    <property type="entry name" value="L,D-TRANSPEPTIDASE HI_1667-RELATED"/>
    <property type="match status" value="1"/>
</dbReference>
<dbReference type="SUPFAM" id="SSF47090">
    <property type="entry name" value="PGBD-like"/>
    <property type="match status" value="1"/>
</dbReference>
<evidence type="ECO:0000256" key="7">
    <source>
        <dbReference type="PROSITE-ProRule" id="PRU01373"/>
    </source>
</evidence>
<feature type="chain" id="PRO_5011539065" evidence="8">
    <location>
        <begin position="36"/>
        <end position="540"/>
    </location>
</feature>
<dbReference type="GO" id="GO:0008360">
    <property type="term" value="P:regulation of cell shape"/>
    <property type="evidence" value="ECO:0007669"/>
    <property type="project" value="UniProtKB-UniRule"/>
</dbReference>
<dbReference type="Proteomes" id="UP000198926">
    <property type="component" value="Unassembled WGS sequence"/>
</dbReference>
<dbReference type="Gene3D" id="2.40.440.10">
    <property type="entry name" value="L,D-transpeptidase catalytic domain-like"/>
    <property type="match status" value="1"/>
</dbReference>
<keyword evidence="6 7" id="KW-0961">Cell wall biogenesis/degradation</keyword>
<evidence type="ECO:0000256" key="4">
    <source>
        <dbReference type="ARBA" id="ARBA00022960"/>
    </source>
</evidence>
<evidence type="ECO:0000313" key="11">
    <source>
        <dbReference type="Proteomes" id="UP000198926"/>
    </source>
</evidence>
<evidence type="ECO:0000256" key="6">
    <source>
        <dbReference type="ARBA" id="ARBA00023316"/>
    </source>
</evidence>
<keyword evidence="5 7" id="KW-0573">Peptidoglycan synthesis</keyword>
<sequence>MDTLMISTKQSFRFGLKRIFAVLSVVSMAALPLQAQNAISPFQQAVAQAAAGDETLATFYRERGYQGIWSTRGDADRRNALLAAFASAADHGLPQARYDADALMAQLAAADTPQEQGALEVAISRQFLDYARDIQTGMLVPSRIDEAIHRQVPLRSPLSTLRAFSQSTPAAFLRALPPASPEYTRLLAEKMRFERLIGSGGWGPTVPGRKYERGDSGAGVVALRNRLIAMGFLEPITTQVFDDAIFAAVQQFQLAHGLATDGTAGQGTLEQLNVSPEQRLQSIIVAMERERWINRPRGERHIWVNITDFTAKIIDRGEETFSTRSVVGARYDERATPEFSDVMEFMVINPSWYVPRSIITKEFLPQLQQNPRAVSNLIITDRSGRVVDRASADFSAYTAENFPYSFREPPSQGNALGLVKFMFPNRYNIYLHDTPAKSLFGREVRAFSHGCVRLADPFDFAYALLARQVSNPQEVFQAHLATGRERRVDLEQPVPVHLIYRTAYTQAGGRTQFRRDVYGRDQRIWNALARQGVALRAFAS</sequence>